<feature type="transmembrane region" description="Helical" evidence="1">
    <location>
        <begin position="6"/>
        <end position="25"/>
    </location>
</feature>
<organism evidence="2 3">
    <name type="scientific">Candidatus Harrisonbacteria bacterium RIFCSPHIGHO2_02_FULL_42_16</name>
    <dbReference type="NCBI Taxonomy" id="1798404"/>
    <lineage>
        <taxon>Bacteria</taxon>
        <taxon>Candidatus Harrisoniibacteriota</taxon>
    </lineage>
</organism>
<proteinExistence type="predicted"/>
<sequence>MGLEHAYELVGAVTIFFYFLIPLLLQVFGRDILNWCSDYISLYFGKSIEKFIAVAKKRGYSEVTVKLSCICYSGGFADIGAGDESHFYVDLVAGTMKWRVCHIVSQEWIDLRGPAQIAALRCWRNIVDVFELLICAGFKIKIDGGRNEIVSYSEAQNLVTEYELNVPKFLEENNISEKRAANLVKTKLALRRQILR</sequence>
<reference evidence="2 3" key="1">
    <citation type="journal article" date="2016" name="Nat. Commun.">
        <title>Thousands of microbial genomes shed light on interconnected biogeochemical processes in an aquifer system.</title>
        <authorList>
            <person name="Anantharaman K."/>
            <person name="Brown C.T."/>
            <person name="Hug L.A."/>
            <person name="Sharon I."/>
            <person name="Castelle C.J."/>
            <person name="Probst A.J."/>
            <person name="Thomas B.C."/>
            <person name="Singh A."/>
            <person name="Wilkins M.J."/>
            <person name="Karaoz U."/>
            <person name="Brodie E.L."/>
            <person name="Williams K.H."/>
            <person name="Hubbard S.S."/>
            <person name="Banfield J.F."/>
        </authorList>
    </citation>
    <scope>NUCLEOTIDE SEQUENCE [LARGE SCALE GENOMIC DNA]</scope>
</reference>
<accession>A0A1G1ZI46</accession>
<dbReference type="AlphaFoldDB" id="A0A1G1ZI46"/>
<keyword evidence="1" id="KW-1133">Transmembrane helix</keyword>
<evidence type="ECO:0000313" key="2">
    <source>
        <dbReference type="EMBL" id="OGY64288.1"/>
    </source>
</evidence>
<gene>
    <name evidence="2" type="ORF">A3B92_00685</name>
</gene>
<dbReference type="EMBL" id="MHJG01000005">
    <property type="protein sequence ID" value="OGY64288.1"/>
    <property type="molecule type" value="Genomic_DNA"/>
</dbReference>
<keyword evidence="1" id="KW-0812">Transmembrane</keyword>
<evidence type="ECO:0000313" key="3">
    <source>
        <dbReference type="Proteomes" id="UP000177960"/>
    </source>
</evidence>
<dbReference type="STRING" id="1798404.A3B92_00685"/>
<evidence type="ECO:0000256" key="1">
    <source>
        <dbReference type="SAM" id="Phobius"/>
    </source>
</evidence>
<protein>
    <submittedName>
        <fullName evidence="2">Uncharacterized protein</fullName>
    </submittedName>
</protein>
<keyword evidence="1" id="KW-0472">Membrane</keyword>
<name>A0A1G1ZI46_9BACT</name>
<comment type="caution">
    <text evidence="2">The sequence shown here is derived from an EMBL/GenBank/DDBJ whole genome shotgun (WGS) entry which is preliminary data.</text>
</comment>
<dbReference type="Proteomes" id="UP000177960">
    <property type="component" value="Unassembled WGS sequence"/>
</dbReference>